<feature type="domain" description="VOC" evidence="1">
    <location>
        <begin position="1"/>
        <end position="118"/>
    </location>
</feature>
<name>A0AAD3DUC6_9CHLO</name>
<dbReference type="InterPro" id="IPR004360">
    <property type="entry name" value="Glyas_Fos-R_dOase_dom"/>
</dbReference>
<dbReference type="Proteomes" id="UP001054857">
    <property type="component" value="Unassembled WGS sequence"/>
</dbReference>
<dbReference type="Pfam" id="PF00903">
    <property type="entry name" value="Glyoxalase"/>
    <property type="match status" value="1"/>
</dbReference>
<reference evidence="2 3" key="1">
    <citation type="journal article" date="2021" name="Sci. Rep.">
        <title>Genome sequencing of the multicellular alga Astrephomene provides insights into convergent evolution of germ-soma differentiation.</title>
        <authorList>
            <person name="Yamashita S."/>
            <person name="Yamamoto K."/>
            <person name="Matsuzaki R."/>
            <person name="Suzuki S."/>
            <person name="Yamaguchi H."/>
            <person name="Hirooka S."/>
            <person name="Minakuchi Y."/>
            <person name="Miyagishima S."/>
            <person name="Kawachi M."/>
            <person name="Toyoda A."/>
            <person name="Nozaki H."/>
        </authorList>
    </citation>
    <scope>NUCLEOTIDE SEQUENCE [LARGE SCALE GENOMIC DNA]</scope>
    <source>
        <strain evidence="2 3">NIES-4017</strain>
    </source>
</reference>
<sequence length="149" mass="16546">MLDHVMFKVINYEESKKFYEAALKPLGAKVIKEVPEAKACGFGTCCPDFWITEGPAPTSCHVGFRAASRARVREFHAAALRAGGKDNGAPGLRPQYHPYYYGAFVLDPNGHNIEAVSHMPEGFEWVKLPLGLIGGFFGRFRRGKNTKEE</sequence>
<keyword evidence="3" id="KW-1185">Reference proteome</keyword>
<dbReference type="CDD" id="cd07262">
    <property type="entry name" value="VOC_like"/>
    <property type="match status" value="1"/>
</dbReference>
<dbReference type="Gene3D" id="3.10.180.10">
    <property type="entry name" value="2,3-Dihydroxybiphenyl 1,2-Dioxygenase, domain 1"/>
    <property type="match status" value="1"/>
</dbReference>
<dbReference type="PANTHER" id="PTHR35006">
    <property type="entry name" value="GLYOXALASE FAMILY PROTEIN (AFU_ORTHOLOGUE AFUA_5G14830)"/>
    <property type="match status" value="1"/>
</dbReference>
<dbReference type="EMBL" id="BMAR01000017">
    <property type="protein sequence ID" value="GFR47222.1"/>
    <property type="molecule type" value="Genomic_DNA"/>
</dbReference>
<dbReference type="InterPro" id="IPR029068">
    <property type="entry name" value="Glyas_Bleomycin-R_OHBP_Dase"/>
</dbReference>
<dbReference type="SUPFAM" id="SSF54593">
    <property type="entry name" value="Glyoxalase/Bleomycin resistance protein/Dihydroxybiphenyl dioxygenase"/>
    <property type="match status" value="1"/>
</dbReference>
<organism evidence="2 3">
    <name type="scientific">Astrephomene gubernaculifera</name>
    <dbReference type="NCBI Taxonomy" id="47775"/>
    <lineage>
        <taxon>Eukaryota</taxon>
        <taxon>Viridiplantae</taxon>
        <taxon>Chlorophyta</taxon>
        <taxon>core chlorophytes</taxon>
        <taxon>Chlorophyceae</taxon>
        <taxon>CS clade</taxon>
        <taxon>Chlamydomonadales</taxon>
        <taxon>Astrephomenaceae</taxon>
        <taxon>Astrephomene</taxon>
    </lineage>
</organism>
<evidence type="ECO:0000259" key="1">
    <source>
        <dbReference type="PROSITE" id="PS51819"/>
    </source>
</evidence>
<proteinExistence type="predicted"/>
<dbReference type="AlphaFoldDB" id="A0AAD3DUC6"/>
<evidence type="ECO:0000313" key="2">
    <source>
        <dbReference type="EMBL" id="GFR47222.1"/>
    </source>
</evidence>
<gene>
    <name evidence="2" type="ORF">Agub_g8905</name>
</gene>
<protein>
    <recommendedName>
        <fullName evidence="1">VOC domain-containing protein</fullName>
    </recommendedName>
</protein>
<evidence type="ECO:0000313" key="3">
    <source>
        <dbReference type="Proteomes" id="UP001054857"/>
    </source>
</evidence>
<dbReference type="InterPro" id="IPR037523">
    <property type="entry name" value="VOC_core"/>
</dbReference>
<dbReference type="PANTHER" id="PTHR35006:SF2">
    <property type="entry name" value="GLYOXALASE FAMILY PROTEIN (AFU_ORTHOLOGUE AFUA_5G14830)"/>
    <property type="match status" value="1"/>
</dbReference>
<accession>A0AAD3DUC6</accession>
<comment type="caution">
    <text evidence="2">The sequence shown here is derived from an EMBL/GenBank/DDBJ whole genome shotgun (WGS) entry which is preliminary data.</text>
</comment>
<dbReference type="PROSITE" id="PS51819">
    <property type="entry name" value="VOC"/>
    <property type="match status" value="1"/>
</dbReference>